<keyword evidence="2" id="KW-1185">Reference proteome</keyword>
<proteinExistence type="predicted"/>
<dbReference type="Gene3D" id="2.160.20.80">
    <property type="entry name" value="E3 ubiquitin-protein ligase SopA"/>
    <property type="match status" value="1"/>
</dbReference>
<dbReference type="EMBL" id="JBIRYO010000033">
    <property type="protein sequence ID" value="MFI2478075.1"/>
    <property type="molecule type" value="Genomic_DNA"/>
</dbReference>
<organism evidence="1 2">
    <name type="scientific">Nocardia xishanensis</name>
    <dbReference type="NCBI Taxonomy" id="238964"/>
    <lineage>
        <taxon>Bacteria</taxon>
        <taxon>Bacillati</taxon>
        <taxon>Actinomycetota</taxon>
        <taxon>Actinomycetes</taxon>
        <taxon>Mycobacteriales</taxon>
        <taxon>Nocardiaceae</taxon>
        <taxon>Nocardia</taxon>
    </lineage>
</organism>
<dbReference type="InterPro" id="IPR001646">
    <property type="entry name" value="5peptide_repeat"/>
</dbReference>
<sequence>MHRCHLHRCRLPHRYRHHWSRLLPRSHVRRRRHVQGATFDNVADFSTATVTGDTDFTETTFGGDTGFSEATFIGDTAFHGAKFGKKTRFRGCSFDGAAEFHSATFDTGAMFEADAVVSTDVRRWTHALTTEIHLGRR</sequence>
<gene>
    <name evidence="1" type="ORF">ACH49W_32330</name>
</gene>
<evidence type="ECO:0000313" key="1">
    <source>
        <dbReference type="EMBL" id="MFI2478075.1"/>
    </source>
</evidence>
<dbReference type="RefSeq" id="WP_397095580.1">
    <property type="nucleotide sequence ID" value="NZ_JBIRYO010000033.1"/>
</dbReference>
<dbReference type="Pfam" id="PF13576">
    <property type="entry name" value="Pentapeptide_3"/>
    <property type="match status" value="1"/>
</dbReference>
<accession>A0ABW7XAC0</accession>
<evidence type="ECO:0000313" key="2">
    <source>
        <dbReference type="Proteomes" id="UP001611415"/>
    </source>
</evidence>
<reference evidence="1 2" key="1">
    <citation type="submission" date="2024-10" db="EMBL/GenBank/DDBJ databases">
        <title>The Natural Products Discovery Center: Release of the First 8490 Sequenced Strains for Exploring Actinobacteria Biosynthetic Diversity.</title>
        <authorList>
            <person name="Kalkreuter E."/>
            <person name="Kautsar S.A."/>
            <person name="Yang D."/>
            <person name="Bader C.D."/>
            <person name="Teijaro C.N."/>
            <person name="Fluegel L."/>
            <person name="Davis C.M."/>
            <person name="Simpson J.R."/>
            <person name="Lauterbach L."/>
            <person name="Steele A.D."/>
            <person name="Gui C."/>
            <person name="Meng S."/>
            <person name="Li G."/>
            <person name="Viehrig K."/>
            <person name="Ye F."/>
            <person name="Su P."/>
            <person name="Kiefer A.F."/>
            <person name="Nichols A."/>
            <person name="Cepeda A.J."/>
            <person name="Yan W."/>
            <person name="Fan B."/>
            <person name="Jiang Y."/>
            <person name="Adhikari A."/>
            <person name="Zheng C.-J."/>
            <person name="Schuster L."/>
            <person name="Cowan T.M."/>
            <person name="Smanski M.J."/>
            <person name="Chevrette M.G."/>
            <person name="De Carvalho L.P.S."/>
            <person name="Shen B."/>
        </authorList>
    </citation>
    <scope>NUCLEOTIDE SEQUENCE [LARGE SCALE GENOMIC DNA]</scope>
    <source>
        <strain evidence="1 2">NPDC019275</strain>
    </source>
</reference>
<name>A0ABW7XAC0_9NOCA</name>
<comment type="caution">
    <text evidence="1">The sequence shown here is derived from an EMBL/GenBank/DDBJ whole genome shotgun (WGS) entry which is preliminary data.</text>
</comment>
<protein>
    <submittedName>
        <fullName evidence="1">Pentapeptide repeat-containing protein</fullName>
    </submittedName>
</protein>
<dbReference type="Proteomes" id="UP001611415">
    <property type="component" value="Unassembled WGS sequence"/>
</dbReference>